<evidence type="ECO:0000313" key="1">
    <source>
        <dbReference type="EMBL" id="MBF4468610.1"/>
    </source>
</evidence>
<protein>
    <submittedName>
        <fullName evidence="1">Uncharacterized protein</fullName>
    </submittedName>
</protein>
<organism evidence="1 2">
    <name type="scientific">Methanobrevibacter arboriphilus</name>
    <dbReference type="NCBI Taxonomy" id="39441"/>
    <lineage>
        <taxon>Archaea</taxon>
        <taxon>Methanobacteriati</taxon>
        <taxon>Methanobacteriota</taxon>
        <taxon>Methanomada group</taxon>
        <taxon>Methanobacteria</taxon>
        <taxon>Methanobacteriales</taxon>
        <taxon>Methanobacteriaceae</taxon>
        <taxon>Methanobrevibacter</taxon>
    </lineage>
</organism>
<evidence type="ECO:0000313" key="2">
    <source>
        <dbReference type="Proteomes" id="UP000658733"/>
    </source>
</evidence>
<dbReference type="EMBL" id="JADIIN010000034">
    <property type="protein sequence ID" value="MBF4468610.1"/>
    <property type="molecule type" value="Genomic_DNA"/>
</dbReference>
<sequence length="307" mass="36285">MANIGLTFYEIEIDDVKNNSRNYSAVDYLDLISDIFHETKKSMGPDTNDEGKIIYENIVTPNKRLELSYFKHKFSTISGIVNYYSIDNYQENHFEPKNLEDISPYIQYFKPYYFLLEYDKHKDKIYLILEKKGIIGIKTIFINFLNDLFKKNQKYGDIKLKAKPMTPSKLLNKYISEGNIVSVIYYNNDIKKQIFGDIDEISCDIKTEIRIKEKNFSPQQFLEKSKQFFKPYGENYDDISFKTELYGKIRNIYIKSPEKFSPYIEITDNIRFDYKGNPTFESIDNEAIKVAKAHYGIILDNKSIFNF</sequence>
<dbReference type="RefSeq" id="WP_278522528.1">
    <property type="nucleotide sequence ID" value="NZ_JADIIN010000034.1"/>
</dbReference>
<proteinExistence type="predicted"/>
<gene>
    <name evidence="1" type="ORF">ISP01_04330</name>
</gene>
<dbReference type="Proteomes" id="UP000658733">
    <property type="component" value="Unassembled WGS sequence"/>
</dbReference>
<accession>A0A843AP84</accession>
<name>A0A843AP84_METAZ</name>
<reference evidence="1" key="1">
    <citation type="submission" date="2020-10" db="EMBL/GenBank/DDBJ databases">
        <title>Dehalococcoides mccartyi of a TCE/Cr reducing biochatode.</title>
        <authorList>
            <person name="Matturro B."/>
        </authorList>
    </citation>
    <scope>NUCLEOTIDE SEQUENCE</scope>
    <source>
        <strain evidence="1">Bin4</strain>
    </source>
</reference>
<comment type="caution">
    <text evidence="1">The sequence shown here is derived from an EMBL/GenBank/DDBJ whole genome shotgun (WGS) entry which is preliminary data.</text>
</comment>
<dbReference type="AlphaFoldDB" id="A0A843AP84"/>